<keyword evidence="3" id="KW-1185">Reference proteome</keyword>
<feature type="region of interest" description="Disordered" evidence="1">
    <location>
        <begin position="67"/>
        <end position="104"/>
    </location>
</feature>
<evidence type="ECO:0000313" key="3">
    <source>
        <dbReference type="Proteomes" id="UP001141327"/>
    </source>
</evidence>
<feature type="region of interest" description="Disordered" evidence="1">
    <location>
        <begin position="1"/>
        <end position="53"/>
    </location>
</feature>
<evidence type="ECO:0000256" key="1">
    <source>
        <dbReference type="SAM" id="MobiDB-lite"/>
    </source>
</evidence>
<dbReference type="Proteomes" id="UP001141327">
    <property type="component" value="Unassembled WGS sequence"/>
</dbReference>
<sequence length="217" mass="22370">MRPLQRPTGGTWWRWERPGPCTRPSASTGPATRGHPARPGRPGAAARLPGGLRDGGDVTLLFELLRRHRRPGPRPAGPGRPDRVGGRRFQRGQRAPVGGDLAPDPAAVARDALALMGRAIRSDAPAHTWPPGAVQEALAILGAITGTEGEVAKADGAAAVVAAIRQHGPQSAASSSATSPLVVCQHPSRCPSSRPAALAPPNPASVPHPIHPSLSPV</sequence>
<feature type="region of interest" description="Disordered" evidence="1">
    <location>
        <begin position="170"/>
        <end position="217"/>
    </location>
</feature>
<proteinExistence type="predicted"/>
<feature type="compositionally biased region" description="Pro residues" evidence="1">
    <location>
        <begin position="198"/>
        <end position="210"/>
    </location>
</feature>
<reference evidence="2" key="1">
    <citation type="journal article" date="2022" name="bioRxiv">
        <title>Genomics of Preaxostyla Flagellates Illuminates Evolutionary Transitions and the Path Towards Mitochondrial Loss.</title>
        <authorList>
            <person name="Novak L.V.F."/>
            <person name="Treitli S.C."/>
            <person name="Pyrih J."/>
            <person name="Halakuc P."/>
            <person name="Pipaliya S.V."/>
            <person name="Vacek V."/>
            <person name="Brzon O."/>
            <person name="Soukal P."/>
            <person name="Eme L."/>
            <person name="Dacks J.B."/>
            <person name="Karnkowska A."/>
            <person name="Elias M."/>
            <person name="Hampl V."/>
        </authorList>
    </citation>
    <scope>NUCLEOTIDE SEQUENCE</scope>
    <source>
        <strain evidence="2">RCP-MX</strain>
    </source>
</reference>
<dbReference type="EMBL" id="JAPMOS010000246">
    <property type="protein sequence ID" value="KAJ4453546.1"/>
    <property type="molecule type" value="Genomic_DNA"/>
</dbReference>
<gene>
    <name evidence="2" type="ORF">PAPYR_11951</name>
</gene>
<evidence type="ECO:0000313" key="2">
    <source>
        <dbReference type="EMBL" id="KAJ4453546.1"/>
    </source>
</evidence>
<name>A0ABQ8U550_9EUKA</name>
<protein>
    <submittedName>
        <fullName evidence="2">Uncharacterized protein</fullName>
    </submittedName>
</protein>
<accession>A0ABQ8U550</accession>
<feature type="compositionally biased region" description="Low complexity" evidence="1">
    <location>
        <begin position="40"/>
        <end position="51"/>
    </location>
</feature>
<comment type="caution">
    <text evidence="2">The sequence shown here is derived from an EMBL/GenBank/DDBJ whole genome shotgun (WGS) entry which is preliminary data.</text>
</comment>
<organism evidence="2 3">
    <name type="scientific">Paratrimastix pyriformis</name>
    <dbReference type="NCBI Taxonomy" id="342808"/>
    <lineage>
        <taxon>Eukaryota</taxon>
        <taxon>Metamonada</taxon>
        <taxon>Preaxostyla</taxon>
        <taxon>Paratrimastigidae</taxon>
        <taxon>Paratrimastix</taxon>
    </lineage>
</organism>